<organism evidence="1 2">
    <name type="scientific">Prunus persica</name>
    <name type="common">Peach</name>
    <name type="synonym">Amygdalus persica</name>
    <dbReference type="NCBI Taxonomy" id="3760"/>
    <lineage>
        <taxon>Eukaryota</taxon>
        <taxon>Viridiplantae</taxon>
        <taxon>Streptophyta</taxon>
        <taxon>Embryophyta</taxon>
        <taxon>Tracheophyta</taxon>
        <taxon>Spermatophyta</taxon>
        <taxon>Magnoliopsida</taxon>
        <taxon>eudicotyledons</taxon>
        <taxon>Gunneridae</taxon>
        <taxon>Pentapetalae</taxon>
        <taxon>rosids</taxon>
        <taxon>fabids</taxon>
        <taxon>Rosales</taxon>
        <taxon>Rosaceae</taxon>
        <taxon>Amygdaloideae</taxon>
        <taxon>Amygdaleae</taxon>
        <taxon>Prunus</taxon>
    </lineage>
</organism>
<name>M5W644_PRUPE</name>
<dbReference type="OrthoDB" id="650808at2759"/>
<dbReference type="Gramene" id="ONH98878">
    <property type="protein sequence ID" value="ONH98878"/>
    <property type="gene ID" value="PRUPE_7G270300"/>
</dbReference>
<keyword evidence="2" id="KW-1185">Reference proteome</keyword>
<dbReference type="EMBL" id="CM007657">
    <property type="protein sequence ID" value="ONH98878.1"/>
    <property type="molecule type" value="Genomic_DNA"/>
</dbReference>
<protein>
    <submittedName>
        <fullName evidence="1">Uncharacterized protein</fullName>
    </submittedName>
</protein>
<evidence type="ECO:0000313" key="1">
    <source>
        <dbReference type="EMBL" id="ONH98878.1"/>
    </source>
</evidence>
<evidence type="ECO:0000313" key="2">
    <source>
        <dbReference type="Proteomes" id="UP000006882"/>
    </source>
</evidence>
<dbReference type="HOGENOM" id="CLU_143096_0_0_1"/>
<reference evidence="1 2" key="1">
    <citation type="journal article" date="2013" name="Nat. Genet.">
        <title>The high-quality draft genome of peach (Prunus persica) identifies unique patterns of genetic diversity, domestication and genome evolution.</title>
        <authorList>
            <consortium name="International Peach Genome Initiative"/>
            <person name="Verde I."/>
            <person name="Abbott A.G."/>
            <person name="Scalabrin S."/>
            <person name="Jung S."/>
            <person name="Shu S."/>
            <person name="Marroni F."/>
            <person name="Zhebentyayeva T."/>
            <person name="Dettori M.T."/>
            <person name="Grimwood J."/>
            <person name="Cattonaro F."/>
            <person name="Zuccolo A."/>
            <person name="Rossini L."/>
            <person name="Jenkins J."/>
            <person name="Vendramin E."/>
            <person name="Meisel L.A."/>
            <person name="Decroocq V."/>
            <person name="Sosinski B."/>
            <person name="Prochnik S."/>
            <person name="Mitros T."/>
            <person name="Policriti A."/>
            <person name="Cipriani G."/>
            <person name="Dondini L."/>
            <person name="Ficklin S."/>
            <person name="Goodstein D.M."/>
            <person name="Xuan P."/>
            <person name="Del Fabbro C."/>
            <person name="Aramini V."/>
            <person name="Copetti D."/>
            <person name="Gonzalez S."/>
            <person name="Horner D.S."/>
            <person name="Falchi R."/>
            <person name="Lucas S."/>
            <person name="Mica E."/>
            <person name="Maldonado J."/>
            <person name="Lazzari B."/>
            <person name="Bielenberg D."/>
            <person name="Pirona R."/>
            <person name="Miculan M."/>
            <person name="Barakat A."/>
            <person name="Testolin R."/>
            <person name="Stella A."/>
            <person name="Tartarini S."/>
            <person name="Tonutti P."/>
            <person name="Arus P."/>
            <person name="Orellana A."/>
            <person name="Wells C."/>
            <person name="Main D."/>
            <person name="Vizzotto G."/>
            <person name="Silva H."/>
            <person name="Salamini F."/>
            <person name="Schmutz J."/>
            <person name="Morgante M."/>
            <person name="Rokhsar D.S."/>
        </authorList>
    </citation>
    <scope>NUCLEOTIDE SEQUENCE [LARGE SCALE GENOMIC DNA]</scope>
    <source>
        <strain evidence="2">cv. Nemared</strain>
    </source>
</reference>
<dbReference type="eggNOG" id="ENOG502S9RG">
    <property type="taxonomic scope" value="Eukaryota"/>
</dbReference>
<sequence length="155" mass="17101">MEGLIPMVYKAMKRNRTRRQYSSLSSSLSSSASAAQTNYNIADFYIDPNQTNYVYVPPPPPAASSTPHDHHRRPSLDTIFNVNNNGGFSTVSAPVEHKSSSSTNNIINGQVIQHRRHKSVSVSVSVSVSAPPKQLVRFRSHRRIFSCMTCGVVPS</sequence>
<dbReference type="Proteomes" id="UP000006882">
    <property type="component" value="Chromosome G7"/>
</dbReference>
<dbReference type="OMA" id="SCREFSN"/>
<dbReference type="KEGG" id="pper:18771874"/>
<gene>
    <name evidence="1" type="ORF">PRUPE_7G270300</name>
</gene>
<dbReference type="AlphaFoldDB" id="M5W644"/>
<dbReference type="PANTHER" id="PTHR35485">
    <property type="entry name" value="OS01G0888900 PROTEIN"/>
    <property type="match status" value="1"/>
</dbReference>
<proteinExistence type="predicted"/>
<accession>M5W644</accession>
<dbReference type="PANTHER" id="PTHR35485:SF4">
    <property type="entry name" value="EXPRESSED PROTEIN"/>
    <property type="match status" value="1"/>
</dbReference>